<dbReference type="Gene3D" id="2.170.130.10">
    <property type="entry name" value="TonB-dependent receptor, plug domain"/>
    <property type="match status" value="1"/>
</dbReference>
<dbReference type="InterPro" id="IPR012910">
    <property type="entry name" value="Plug_dom"/>
</dbReference>
<keyword evidence="4 7" id="KW-0812">Transmembrane</keyword>
<dbReference type="InterPro" id="IPR039426">
    <property type="entry name" value="TonB-dep_rcpt-like"/>
</dbReference>
<dbReference type="InterPro" id="IPR036942">
    <property type="entry name" value="Beta-barrel_TonB_sf"/>
</dbReference>
<evidence type="ECO:0000259" key="8">
    <source>
        <dbReference type="Pfam" id="PF07715"/>
    </source>
</evidence>
<keyword evidence="10" id="KW-1185">Reference proteome</keyword>
<dbReference type="Proteomes" id="UP000598271">
    <property type="component" value="Unassembled WGS sequence"/>
</dbReference>
<evidence type="ECO:0000256" key="1">
    <source>
        <dbReference type="ARBA" id="ARBA00004571"/>
    </source>
</evidence>
<organism evidence="9 10">
    <name type="scientific">Persicitalea jodogahamensis</name>
    <dbReference type="NCBI Taxonomy" id="402147"/>
    <lineage>
        <taxon>Bacteria</taxon>
        <taxon>Pseudomonadati</taxon>
        <taxon>Bacteroidota</taxon>
        <taxon>Cytophagia</taxon>
        <taxon>Cytophagales</taxon>
        <taxon>Spirosomataceae</taxon>
        <taxon>Persicitalea</taxon>
    </lineage>
</organism>
<dbReference type="Pfam" id="PF07715">
    <property type="entry name" value="Plug"/>
    <property type="match status" value="1"/>
</dbReference>
<dbReference type="NCBIfam" id="TIGR04056">
    <property type="entry name" value="OMP_RagA_SusC"/>
    <property type="match status" value="1"/>
</dbReference>
<evidence type="ECO:0000313" key="10">
    <source>
        <dbReference type="Proteomes" id="UP000598271"/>
    </source>
</evidence>
<dbReference type="GO" id="GO:0009279">
    <property type="term" value="C:cell outer membrane"/>
    <property type="evidence" value="ECO:0007669"/>
    <property type="project" value="UniProtKB-SubCell"/>
</dbReference>
<evidence type="ECO:0000256" key="5">
    <source>
        <dbReference type="ARBA" id="ARBA00023136"/>
    </source>
</evidence>
<dbReference type="EMBL" id="BMXF01000005">
    <property type="protein sequence ID" value="GHB83623.1"/>
    <property type="molecule type" value="Genomic_DNA"/>
</dbReference>
<dbReference type="PROSITE" id="PS52016">
    <property type="entry name" value="TONB_DEPENDENT_REC_3"/>
    <property type="match status" value="1"/>
</dbReference>
<sequence length="1044" mass="113133">MIMLITLPLVLAQRQLTGTVLAEDSKEPLIGATVVAKATDAGTTTDVEGKFSLSIPENATALVISYIGYTSKEVPIAGKSTVEVSLVPGSELGELIVVGYTSSKKEDLTGSVAVVDLEPIKNISSGNPMQALQGRVPGLYIEKTGSPSGANSRILIRGANTLGNTDPLYIIDGVPTKRPEVMQTMPPGSIESIQVLKDASASSIYGSRASNGVVIITTKNGSNSNGKLNIDFNSSISAQSEKYQRFTMLNAVDRGKALWQASVNDGVNPEDGYGAIYGFDWNKDFTNPVLNGVTVKPLVGGDPNMPVGDTDWQDVMYKTGVATSNELILSGGTKNSSLSIALGHYHNTGMLRYTKYDRLSGRINARTSAFSNRLNIGSNIMLSSSNETLAATDIGGAPTPGLAVTLVPTIPVYAADGTYGGAIGSGYSDRNNPLHMQDINKWDNTNRMTIFGNVFAEIEPVKNLFLRTSVGVDNARYSFKNIEQSFEEGSFGRTSNSLTIDQNKLISLTFTNTARYNLNLGRSSFKFLAGVEAIKNTFDVQIARKEGFAVQSEDYFVLSAGTGNTSVVGTGSGNRLLSQFGRVDYNFSDKYLAALTIRRDGSSRFGADNRYGIFPAASFGWRIDQEDFMRDVNAISSLKLRLGLGRVGNQEIGDLARFGLYDTRYGARASNFNDGTGHQPFFDQFWNIGTAYDLDGANTGNLPSGFVSTQAENPRLKWETTDEINVGADFGFLDGTIQGSLDIFSRVTSDILIKPPVASAVGEGQLRSLNGATKTNKGFELSVGYFAKPKGDFTYNIMAGIARFRDKITELPEEVRSAYAGNAITSIIGHSQFDLFGYKTDGLFQTQSEVDAAPRQVGAAPGRIRYVDTNNDGEINDLDRVFYGTTLPALEYNIKFEAYYKAFDFSLFGSGIAGRNGFDIYTFYNNFVRGRENVGPGVFDAWTPNNTGSTIPALSLSDVNNETRPSDYFNVNTSYFKLRNIQLGYSLSPNFVQKIGLSRFRLFAMVDNLFLVKSASFAGPDPERTDINAIPVPRSFTFGLNVSF</sequence>
<evidence type="ECO:0000256" key="4">
    <source>
        <dbReference type="ARBA" id="ARBA00022692"/>
    </source>
</evidence>
<dbReference type="NCBIfam" id="TIGR04057">
    <property type="entry name" value="SusC_RagA_signa"/>
    <property type="match status" value="1"/>
</dbReference>
<accession>A0A8J3D4X5</accession>
<keyword evidence="5 7" id="KW-0472">Membrane</keyword>
<evidence type="ECO:0000313" key="9">
    <source>
        <dbReference type="EMBL" id="GHB83623.1"/>
    </source>
</evidence>
<dbReference type="SUPFAM" id="SSF56935">
    <property type="entry name" value="Porins"/>
    <property type="match status" value="1"/>
</dbReference>
<keyword evidence="2 7" id="KW-0813">Transport</keyword>
<evidence type="ECO:0000256" key="6">
    <source>
        <dbReference type="ARBA" id="ARBA00023237"/>
    </source>
</evidence>
<feature type="domain" description="TonB-dependent receptor plug" evidence="8">
    <location>
        <begin position="105"/>
        <end position="213"/>
    </location>
</feature>
<comment type="subcellular location">
    <subcellularLocation>
        <location evidence="1 7">Cell outer membrane</location>
        <topology evidence="1 7">Multi-pass membrane protein</topology>
    </subcellularLocation>
</comment>
<keyword evidence="6 7" id="KW-0998">Cell outer membrane</keyword>
<dbReference type="AlphaFoldDB" id="A0A8J3D4X5"/>
<proteinExistence type="inferred from homology"/>
<dbReference type="InterPro" id="IPR037066">
    <property type="entry name" value="Plug_dom_sf"/>
</dbReference>
<comment type="similarity">
    <text evidence="7">Belongs to the TonB-dependent receptor family.</text>
</comment>
<dbReference type="Gene3D" id="2.40.170.20">
    <property type="entry name" value="TonB-dependent receptor, beta-barrel domain"/>
    <property type="match status" value="1"/>
</dbReference>
<evidence type="ECO:0000256" key="3">
    <source>
        <dbReference type="ARBA" id="ARBA00022452"/>
    </source>
</evidence>
<keyword evidence="3 7" id="KW-1134">Transmembrane beta strand</keyword>
<name>A0A8J3D4X5_9BACT</name>
<dbReference type="InterPro" id="IPR023997">
    <property type="entry name" value="TonB-dep_OMP_SusC/RagA_CS"/>
</dbReference>
<evidence type="ECO:0000256" key="7">
    <source>
        <dbReference type="PROSITE-ProRule" id="PRU01360"/>
    </source>
</evidence>
<dbReference type="Pfam" id="PF13715">
    <property type="entry name" value="CarbopepD_reg_2"/>
    <property type="match status" value="1"/>
</dbReference>
<dbReference type="Gene3D" id="2.60.40.1120">
    <property type="entry name" value="Carboxypeptidase-like, regulatory domain"/>
    <property type="match status" value="1"/>
</dbReference>
<evidence type="ECO:0000256" key="2">
    <source>
        <dbReference type="ARBA" id="ARBA00022448"/>
    </source>
</evidence>
<comment type="caution">
    <text evidence="9">The sequence shown here is derived from an EMBL/GenBank/DDBJ whole genome shotgun (WGS) entry which is preliminary data.</text>
</comment>
<dbReference type="InterPro" id="IPR008969">
    <property type="entry name" value="CarboxyPept-like_regulatory"/>
</dbReference>
<dbReference type="InterPro" id="IPR023996">
    <property type="entry name" value="TonB-dep_OMP_SusC/RagA"/>
</dbReference>
<gene>
    <name evidence="9" type="ORF">GCM10007390_43440</name>
</gene>
<protein>
    <submittedName>
        <fullName evidence="9">SusC/RagA family TonB-linked outer membrane protein</fullName>
    </submittedName>
</protein>
<reference evidence="9 10" key="1">
    <citation type="journal article" date="2014" name="Int. J. Syst. Evol. Microbiol.">
        <title>Complete genome sequence of Corynebacterium casei LMG S-19264T (=DSM 44701T), isolated from a smear-ripened cheese.</title>
        <authorList>
            <consortium name="US DOE Joint Genome Institute (JGI-PGF)"/>
            <person name="Walter F."/>
            <person name="Albersmeier A."/>
            <person name="Kalinowski J."/>
            <person name="Ruckert C."/>
        </authorList>
    </citation>
    <scope>NUCLEOTIDE SEQUENCE [LARGE SCALE GENOMIC DNA]</scope>
    <source>
        <strain evidence="9 10">KCTC 12866</strain>
    </source>
</reference>
<dbReference type="SUPFAM" id="SSF49464">
    <property type="entry name" value="Carboxypeptidase regulatory domain-like"/>
    <property type="match status" value="1"/>
</dbReference>